<dbReference type="RefSeq" id="WP_009491215.1">
    <property type="nucleotide sequence ID" value="NZ_CP141048.1"/>
</dbReference>
<dbReference type="PATRIC" id="fig|864069.3.peg.2431"/>
<evidence type="ECO:0000313" key="1">
    <source>
        <dbReference type="EMBL" id="EIM29749.1"/>
    </source>
</evidence>
<name>I4Z0K7_9HYPH</name>
<dbReference type="AlphaFoldDB" id="I4Z0K7"/>
<dbReference type="EMBL" id="JH660641">
    <property type="protein sequence ID" value="EIM29749.1"/>
    <property type="molecule type" value="Genomic_DNA"/>
</dbReference>
<keyword evidence="2" id="KW-1185">Reference proteome</keyword>
<organism evidence="1 2">
    <name type="scientific">Microvirga lotononidis</name>
    <dbReference type="NCBI Taxonomy" id="864069"/>
    <lineage>
        <taxon>Bacteria</taxon>
        <taxon>Pseudomonadati</taxon>
        <taxon>Pseudomonadota</taxon>
        <taxon>Alphaproteobacteria</taxon>
        <taxon>Hyphomicrobiales</taxon>
        <taxon>Methylobacteriaceae</taxon>
        <taxon>Microvirga</taxon>
    </lineage>
</organism>
<evidence type="ECO:0000313" key="2">
    <source>
        <dbReference type="Proteomes" id="UP000003947"/>
    </source>
</evidence>
<dbReference type="eggNOG" id="ENOG5032YM4">
    <property type="taxonomic scope" value="Bacteria"/>
</dbReference>
<accession>I4Z0K7</accession>
<dbReference type="STRING" id="864069.MicloDRAFT_00022320"/>
<sequence length="102" mass="11994">MMSADMFETSLRHHRPPEDWSHALQALWWDARGDWERAHSLVQIDEADRECAWVHAYLHRKEGDLSNAAYWYRRAGHPMVTCSFDEESRAIAAVLLERSRAE</sequence>
<gene>
    <name evidence="1" type="ORF">MicloDRAFT_00022320</name>
</gene>
<proteinExistence type="predicted"/>
<reference evidence="1 2" key="1">
    <citation type="submission" date="2012-02" db="EMBL/GenBank/DDBJ databases">
        <title>Improved High-Quality Draft sequence of Microvirga sp. WSM3557.</title>
        <authorList>
            <consortium name="US DOE Joint Genome Institute"/>
            <person name="Lucas S."/>
            <person name="Han J."/>
            <person name="Lapidus A."/>
            <person name="Cheng J.-F."/>
            <person name="Goodwin L."/>
            <person name="Pitluck S."/>
            <person name="Peters L."/>
            <person name="Zhang X."/>
            <person name="Detter J.C."/>
            <person name="Han C."/>
            <person name="Tapia R."/>
            <person name="Land M."/>
            <person name="Hauser L."/>
            <person name="Kyrpides N."/>
            <person name="Ivanova N."/>
            <person name="Pagani I."/>
            <person name="Brau L."/>
            <person name="Yates R."/>
            <person name="O'Hara G."/>
            <person name="Rui T."/>
            <person name="Howieson J."/>
            <person name="Reeve W."/>
            <person name="Woyke T."/>
        </authorList>
    </citation>
    <scope>NUCLEOTIDE SEQUENCE [LARGE SCALE GENOMIC DNA]</scope>
    <source>
        <strain evidence="1 2">WSM3557</strain>
    </source>
</reference>
<protein>
    <submittedName>
        <fullName evidence="1">Uncharacterized protein</fullName>
    </submittedName>
</protein>
<dbReference type="HOGENOM" id="CLU_165468_0_0_5"/>
<dbReference type="Proteomes" id="UP000003947">
    <property type="component" value="Unassembled WGS sequence"/>
</dbReference>